<dbReference type="EMBL" id="BPLR01003669">
    <property type="protein sequence ID" value="GIX87276.1"/>
    <property type="molecule type" value="Genomic_DNA"/>
</dbReference>
<comment type="caution">
    <text evidence="1">The sequence shown here is derived from an EMBL/GenBank/DDBJ whole genome shotgun (WGS) entry which is preliminary data.</text>
</comment>
<evidence type="ECO:0000313" key="2">
    <source>
        <dbReference type="Proteomes" id="UP001054945"/>
    </source>
</evidence>
<keyword evidence="2" id="KW-1185">Reference proteome</keyword>
<accession>A0AAV4NTL0</accession>
<gene>
    <name evidence="1" type="ORF">CEXT_802681</name>
</gene>
<name>A0AAV4NTL0_CAEEX</name>
<proteinExistence type="predicted"/>
<sequence>MALLTNGHCAVSDNGGCDTPRAVTCGEGNPVTSIPSGLQRICLAETIKRITLPPPPPLTGHSEELACDVVASFVCMRWLLDWFGMDAKERGNIVSILDGITSARILGVLLSERIFFRDGL</sequence>
<dbReference type="AlphaFoldDB" id="A0AAV4NTL0"/>
<protein>
    <submittedName>
        <fullName evidence="1">Uncharacterized protein</fullName>
    </submittedName>
</protein>
<reference evidence="1 2" key="1">
    <citation type="submission" date="2021-06" db="EMBL/GenBank/DDBJ databases">
        <title>Caerostris extrusa draft genome.</title>
        <authorList>
            <person name="Kono N."/>
            <person name="Arakawa K."/>
        </authorList>
    </citation>
    <scope>NUCLEOTIDE SEQUENCE [LARGE SCALE GENOMIC DNA]</scope>
</reference>
<dbReference type="Proteomes" id="UP001054945">
    <property type="component" value="Unassembled WGS sequence"/>
</dbReference>
<evidence type="ECO:0000313" key="1">
    <source>
        <dbReference type="EMBL" id="GIX87276.1"/>
    </source>
</evidence>
<organism evidence="1 2">
    <name type="scientific">Caerostris extrusa</name>
    <name type="common">Bark spider</name>
    <name type="synonym">Caerostris bankana</name>
    <dbReference type="NCBI Taxonomy" id="172846"/>
    <lineage>
        <taxon>Eukaryota</taxon>
        <taxon>Metazoa</taxon>
        <taxon>Ecdysozoa</taxon>
        <taxon>Arthropoda</taxon>
        <taxon>Chelicerata</taxon>
        <taxon>Arachnida</taxon>
        <taxon>Araneae</taxon>
        <taxon>Araneomorphae</taxon>
        <taxon>Entelegynae</taxon>
        <taxon>Araneoidea</taxon>
        <taxon>Araneidae</taxon>
        <taxon>Caerostris</taxon>
    </lineage>
</organism>